<gene>
    <name evidence="1" type="ORF">Y3_325</name>
</gene>
<name>A0A2H4IBM9_9CAUD</name>
<dbReference type="EMBL" id="KY984068">
    <property type="protein sequence ID" value="ARW58965.1"/>
    <property type="molecule type" value="Genomic_DNA"/>
</dbReference>
<keyword evidence="2" id="KW-1185">Reference proteome</keyword>
<evidence type="ECO:0000313" key="2">
    <source>
        <dbReference type="Proteomes" id="UP000240568"/>
    </source>
</evidence>
<dbReference type="Proteomes" id="UP000240568">
    <property type="component" value="Segment"/>
</dbReference>
<organism evidence="1 2">
    <name type="scientific">Erwinia phage vB_EamM_Y3</name>
    <dbReference type="NCBI Taxonomy" id="1983553"/>
    <lineage>
        <taxon>Viruses</taxon>
        <taxon>Duplodnaviria</taxon>
        <taxon>Heunggongvirae</taxon>
        <taxon>Uroviricota</taxon>
        <taxon>Caudoviricetes</taxon>
        <taxon>Sasquatchvirus</taxon>
        <taxon>Sasquatchvirus Y3</taxon>
    </lineage>
</organism>
<proteinExistence type="predicted"/>
<accession>A0A2H4IBM9</accession>
<evidence type="ECO:0000313" key="1">
    <source>
        <dbReference type="EMBL" id="ARW58965.1"/>
    </source>
</evidence>
<protein>
    <submittedName>
        <fullName evidence="1">Uncharacterized protein</fullName>
    </submittedName>
</protein>
<sequence length="165" mass="18012">MTSDELNKHEAGVMSRLDAIPKASAPQKKPSYFELVSLRIEASGRLARALFTLHSANVISMNLAHDSAEQEALTVAEKHWADICNGLVPVQDGTGTVKLRADLPACIEAFRIVVMECAQRAALDKECREKMAHGEGFKLLTQSTQLSLPVKHTCNEDCDHGTEAI</sequence>
<reference evidence="1 2" key="1">
    <citation type="submission" date="2017-04" db="EMBL/GenBank/DDBJ databases">
        <authorList>
            <person name="Afonso C.L."/>
            <person name="Miller P.J."/>
            <person name="Scott M.A."/>
            <person name="Spackman E."/>
            <person name="Goraichik I."/>
            <person name="Dimitrov K.M."/>
            <person name="Suarez D.L."/>
            <person name="Swayne D.E."/>
        </authorList>
    </citation>
    <scope>NUCLEOTIDE SEQUENCE [LARGE SCALE GENOMIC DNA]</scope>
</reference>